<organism evidence="1 2">
    <name type="scientific">Flaviramulus aquimarinus</name>
    <dbReference type="NCBI Taxonomy" id="1170456"/>
    <lineage>
        <taxon>Bacteria</taxon>
        <taxon>Pseudomonadati</taxon>
        <taxon>Bacteroidota</taxon>
        <taxon>Flavobacteriia</taxon>
        <taxon>Flavobacteriales</taxon>
        <taxon>Flavobacteriaceae</taxon>
        <taxon>Flaviramulus</taxon>
    </lineage>
</organism>
<sequence length="481" mass="55003">MIKWLRKKLGIDTIDKNIVESNFMTKSQLIEINKSIENLKPKKKEDEIIEVADSFEMKNDISNLTFKLNNNISLDNSWSLITTQNNKSNFLSQIAGTSSIGSSVAYSANGLYTATANTGSLMTYGNGSFSSITMNGSQFGSHAGFVSANPAVFTPILAVQFASMLTGQYYFKGLTKQLTSVQKGINELISLHHNERLAKLRYINTKTNELNNRNYFTTEDYVIVDRLKYDLSIIRFEYLLSAQQEIINTFEIQNGKENKEEIIDIISEDSNQVEKALISIKSNAKKISSFFSSTYKKSGIESGINYLKSKTENSHKKVEKLSEKVTNSKFFFYSEIALKSEQLYQLLKLLELKINLSDKKPNHNRIGKIEELYKSIVDFNYEDSIYDEMEQLKSELKENLLSEIEIHKANSQITKSKIDSKASKIFEKFTTLENNLEEKKMIFDDIEQIKIGFEKPQQILIDNRTETTRIYTKTIANNGYK</sequence>
<accession>A0ABP9FCE3</accession>
<gene>
    <name evidence="1" type="ORF">GCM10023311_23290</name>
</gene>
<proteinExistence type="predicted"/>
<protein>
    <submittedName>
        <fullName evidence="1">Uncharacterized protein</fullName>
    </submittedName>
</protein>
<comment type="caution">
    <text evidence="1">The sequence shown here is derived from an EMBL/GenBank/DDBJ whole genome shotgun (WGS) entry which is preliminary data.</text>
</comment>
<name>A0ABP9FCE3_9FLAO</name>
<dbReference type="RefSeq" id="WP_345274329.1">
    <property type="nucleotide sequence ID" value="NZ_BAABJH010000006.1"/>
</dbReference>
<evidence type="ECO:0000313" key="2">
    <source>
        <dbReference type="Proteomes" id="UP001500433"/>
    </source>
</evidence>
<evidence type="ECO:0000313" key="1">
    <source>
        <dbReference type="EMBL" id="GAA4897858.1"/>
    </source>
</evidence>
<reference evidence="2" key="1">
    <citation type="journal article" date="2019" name="Int. J. Syst. Evol. Microbiol.">
        <title>The Global Catalogue of Microorganisms (GCM) 10K type strain sequencing project: providing services to taxonomists for standard genome sequencing and annotation.</title>
        <authorList>
            <consortium name="The Broad Institute Genomics Platform"/>
            <consortium name="The Broad Institute Genome Sequencing Center for Infectious Disease"/>
            <person name="Wu L."/>
            <person name="Ma J."/>
        </authorList>
    </citation>
    <scope>NUCLEOTIDE SEQUENCE [LARGE SCALE GENOMIC DNA]</scope>
    <source>
        <strain evidence="2">JCM 18274</strain>
    </source>
</reference>
<keyword evidence="2" id="KW-1185">Reference proteome</keyword>
<dbReference type="Proteomes" id="UP001500433">
    <property type="component" value="Unassembled WGS sequence"/>
</dbReference>
<dbReference type="EMBL" id="BAABJH010000006">
    <property type="protein sequence ID" value="GAA4897858.1"/>
    <property type="molecule type" value="Genomic_DNA"/>
</dbReference>